<dbReference type="NCBIfam" id="NF002068">
    <property type="entry name" value="PRK00911.1"/>
    <property type="match status" value="1"/>
</dbReference>
<evidence type="ECO:0000256" key="14">
    <source>
        <dbReference type="ARBA" id="ARBA00029490"/>
    </source>
</evidence>
<dbReference type="GO" id="GO:0009097">
    <property type="term" value="P:isoleucine biosynthetic process"/>
    <property type="evidence" value="ECO:0007669"/>
    <property type="project" value="UniProtKB-UniRule"/>
</dbReference>
<feature type="binding site" description="via carbamate group" evidence="15">
    <location>
        <position position="125"/>
    </location>
    <ligand>
        <name>Mg(2+)</name>
        <dbReference type="ChEBI" id="CHEBI:18420"/>
    </ligand>
</feature>
<dbReference type="HAMAP" id="MF_00012">
    <property type="entry name" value="IlvD"/>
    <property type="match status" value="1"/>
</dbReference>
<evidence type="ECO:0000256" key="9">
    <source>
        <dbReference type="ARBA" id="ARBA00023239"/>
    </source>
</evidence>
<dbReference type="EMBL" id="CAJHIS010000019">
    <property type="protein sequence ID" value="CAD6494305.1"/>
    <property type="molecule type" value="Genomic_DNA"/>
</dbReference>
<dbReference type="Gene3D" id="3.50.30.80">
    <property type="entry name" value="IlvD/EDD C-terminal domain-like"/>
    <property type="match status" value="1"/>
</dbReference>
<dbReference type="UniPathway" id="UPA00049">
    <property type="reaction ID" value="UER00061"/>
</dbReference>
<feature type="binding site" evidence="15">
    <location>
        <position position="82"/>
    </location>
    <ligand>
        <name>Mg(2+)</name>
        <dbReference type="ChEBI" id="CHEBI:18420"/>
    </ligand>
</feature>
<dbReference type="GO" id="GO:0009099">
    <property type="term" value="P:L-valine biosynthetic process"/>
    <property type="evidence" value="ECO:0007669"/>
    <property type="project" value="UniProtKB-UniRule"/>
</dbReference>
<evidence type="ECO:0000256" key="8">
    <source>
        <dbReference type="ARBA" id="ARBA00023014"/>
    </source>
</evidence>
<dbReference type="InterPro" id="IPR042096">
    <property type="entry name" value="Dihydro-acid_dehy_C"/>
</dbReference>
<evidence type="ECO:0000256" key="15">
    <source>
        <dbReference type="HAMAP-Rule" id="MF_00012"/>
    </source>
</evidence>
<dbReference type="EC" id="4.2.1.9" evidence="14 15"/>
<comment type="cofactor">
    <cofactor evidence="1 15">
        <name>Mg(2+)</name>
        <dbReference type="ChEBI" id="CHEBI:18420"/>
    </cofactor>
</comment>
<name>A0A811THP0_9EURY</name>
<evidence type="ECO:0000259" key="17">
    <source>
        <dbReference type="Pfam" id="PF24877"/>
    </source>
</evidence>
<dbReference type="PROSITE" id="PS00886">
    <property type="entry name" value="ILVD_EDD_1"/>
    <property type="match status" value="1"/>
</dbReference>
<comment type="catalytic activity">
    <reaction evidence="11">
        <text>(2R)-2,3-dihydroxy-3-methylbutanoate = 3-methyl-2-oxobutanoate + H2O</text>
        <dbReference type="Rhea" id="RHEA:24809"/>
        <dbReference type="ChEBI" id="CHEBI:11851"/>
        <dbReference type="ChEBI" id="CHEBI:15377"/>
        <dbReference type="ChEBI" id="CHEBI:49072"/>
        <dbReference type="EC" id="4.2.1.9"/>
    </reaction>
    <physiologicalReaction direction="left-to-right" evidence="11">
        <dbReference type="Rhea" id="RHEA:24810"/>
    </physiologicalReaction>
</comment>
<gene>
    <name evidence="15 18" type="primary">ilvD</name>
    <name evidence="18" type="ORF">EMLJLAPB_00756</name>
</gene>
<dbReference type="GO" id="GO:0051537">
    <property type="term" value="F:2 iron, 2 sulfur cluster binding"/>
    <property type="evidence" value="ECO:0007669"/>
    <property type="project" value="UniProtKB-UniRule"/>
</dbReference>
<dbReference type="UniPathway" id="UPA00047">
    <property type="reaction ID" value="UER00057"/>
</dbReference>
<dbReference type="PANTHER" id="PTHR43661:SF3">
    <property type="entry name" value="D-XYLONATE DEHYDRATASE YAGF-RELATED"/>
    <property type="match status" value="1"/>
</dbReference>
<evidence type="ECO:0000256" key="6">
    <source>
        <dbReference type="ARBA" id="ARBA00022842"/>
    </source>
</evidence>
<dbReference type="Proteomes" id="UP000634805">
    <property type="component" value="Unassembled WGS sequence"/>
</dbReference>
<feature type="domain" description="Dihydroxy-acid/6-phosphogluconate dehydratase C-terminal" evidence="17">
    <location>
        <begin position="364"/>
        <end position="554"/>
    </location>
</feature>
<dbReference type="NCBIfam" id="TIGR00110">
    <property type="entry name" value="ilvD"/>
    <property type="match status" value="1"/>
</dbReference>
<dbReference type="InterPro" id="IPR056740">
    <property type="entry name" value="ILV_EDD_C"/>
</dbReference>
<dbReference type="GO" id="GO:0004160">
    <property type="term" value="F:dihydroxy-acid dehydratase activity"/>
    <property type="evidence" value="ECO:0007669"/>
    <property type="project" value="UniProtKB-UniRule"/>
</dbReference>
<feature type="domain" description="Dihydroxy-acid/6-phosphogluconate dehydratase N-terminal" evidence="16">
    <location>
        <begin position="35"/>
        <end position="350"/>
    </location>
</feature>
<protein>
    <recommendedName>
        <fullName evidence="14 15">Dihydroxy-acid dehydratase</fullName>
        <shortName evidence="15">DAD</shortName>
        <ecNumber evidence="14 15">4.2.1.9</ecNumber>
    </recommendedName>
</protein>
<feature type="binding site" evidence="15">
    <location>
        <position position="448"/>
    </location>
    <ligand>
        <name>Mg(2+)</name>
        <dbReference type="ChEBI" id="CHEBI:18420"/>
    </ligand>
</feature>
<comment type="function">
    <text evidence="15">Functions in the biosynthesis of branched-chain amino acids. Catalyzes the dehydration of (2R,3R)-2,3-dihydroxy-3-methylpentanoate (2,3-dihydroxy-3-methylvalerate) into 2-oxo-3-methylpentanoate (2-oxo-3-methylvalerate) and of (2R)-2,3-dihydroxy-3-methylbutanoate (2,3-dihydroxyisovalerate) into 2-oxo-3-methylbutanoate (2-oxoisovalerate), the penultimate precursor to L-isoleucine and L-valine, respectively.</text>
</comment>
<dbReference type="InterPro" id="IPR000581">
    <property type="entry name" value="ILV_EDD_N"/>
</dbReference>
<keyword evidence="3 15" id="KW-0028">Amino-acid biosynthesis</keyword>
<dbReference type="SUPFAM" id="SSF52016">
    <property type="entry name" value="LeuD/IlvD-like"/>
    <property type="match status" value="1"/>
</dbReference>
<proteinExistence type="inferred from homology"/>
<evidence type="ECO:0000313" key="18">
    <source>
        <dbReference type="EMBL" id="CAD6494305.1"/>
    </source>
</evidence>
<accession>A0A811THP0</accession>
<sequence length="570" mass="61367">MIMPLRSSSVTDGFERAPHRSLLKAVGIIDEEINRPFIAVVNSWNEIVPGHIHLNKVAEAVKAGIRLSGGVPFEFNTIGVCDGICMGHEGMKYSLPSREIIADSIEVMVEGQRFDAMVMIPSCDKIIPGHLMAAGRLDIPTVVVTGGAMLPGFVEDKECDVISVFEAVGAYQSGSITEQELYELEECACCGAGSCAGLFTANTMSIMAEALGLSLPGCATDHATDAKKIRLAKKSGMQIIALLEKDLCARRIVNEKSFDNAIMVDMAIGGSTNTTLHLIAIAREFGIDLELSRFDDLSRSTPHLTSLRPGGNKFILDFKRAGGVQAVMQRLTSKLNTDVLTVTGKTLKQNLEDFIILNPKTNREIIATIEKPLHSEGGIAILKGNLAPLGAVVKQSAVNEKMLTHTGPARVFDSEEDCMQFIIKKEIRKGDVVVIRYEGPRGGPGMREMLSPTSAIAGAGLIDSVALVTDGRFSGGTRGPCIGHVTPEAADGGPIALIETGDLIEIDIPKRILNTLVSSSVLSERRKNWKPPQREVKGYLSRYQKIVSGADKGAVFDDTLVALDRFVIEN</sequence>
<dbReference type="InterPro" id="IPR004404">
    <property type="entry name" value="DihydroxyA_deHydtase"/>
</dbReference>
<dbReference type="PANTHER" id="PTHR43661">
    <property type="entry name" value="D-XYLONATE DEHYDRATASE"/>
    <property type="match status" value="1"/>
</dbReference>
<evidence type="ECO:0000256" key="10">
    <source>
        <dbReference type="ARBA" id="ARBA00023304"/>
    </source>
</evidence>
<dbReference type="AlphaFoldDB" id="A0A811THP0"/>
<feature type="modified residue" description="N6-carboxylysine" evidence="15">
    <location>
        <position position="125"/>
    </location>
</feature>
<evidence type="ECO:0000256" key="1">
    <source>
        <dbReference type="ARBA" id="ARBA00001946"/>
    </source>
</evidence>
<dbReference type="FunFam" id="3.50.30.80:FF:000001">
    <property type="entry name" value="Dihydroxy-acid dehydratase"/>
    <property type="match status" value="1"/>
</dbReference>
<comment type="cofactor">
    <cofactor evidence="15">
        <name>[2Fe-2S] cluster</name>
        <dbReference type="ChEBI" id="CHEBI:190135"/>
    </cofactor>
    <text evidence="15">Binds 1 [2Fe-2S] cluster per subunit. This cluster acts as a Lewis acid cofactor.</text>
</comment>
<evidence type="ECO:0000256" key="4">
    <source>
        <dbReference type="ARBA" id="ARBA00022714"/>
    </source>
</evidence>
<dbReference type="InterPro" id="IPR020558">
    <property type="entry name" value="DiOHA_6PGluconate_deHydtase_CS"/>
</dbReference>
<evidence type="ECO:0000256" key="11">
    <source>
        <dbReference type="ARBA" id="ARBA00029304"/>
    </source>
</evidence>
<dbReference type="InterPro" id="IPR037237">
    <property type="entry name" value="IlvD/EDD_N"/>
</dbReference>
<comment type="caution">
    <text evidence="15">Lacks conserved residue(s) required for the propagation of feature annotation.</text>
</comment>
<dbReference type="GO" id="GO:0000287">
    <property type="term" value="F:magnesium ion binding"/>
    <property type="evidence" value="ECO:0007669"/>
    <property type="project" value="UniProtKB-UniRule"/>
</dbReference>
<comment type="catalytic activity">
    <reaction evidence="15">
        <text>(2R,3R)-2,3-dihydroxy-3-methylpentanoate = (S)-3-methyl-2-oxopentanoate + H2O</text>
        <dbReference type="Rhea" id="RHEA:27694"/>
        <dbReference type="ChEBI" id="CHEBI:15377"/>
        <dbReference type="ChEBI" id="CHEBI:35146"/>
        <dbReference type="ChEBI" id="CHEBI:49258"/>
        <dbReference type="EC" id="4.2.1.9"/>
    </reaction>
</comment>
<dbReference type="PROSITE" id="PS00887">
    <property type="entry name" value="ILVD_EDD_2"/>
    <property type="match status" value="1"/>
</dbReference>
<keyword evidence="8 15" id="KW-0411">Iron-sulfur</keyword>
<keyword evidence="7 15" id="KW-0408">Iron</keyword>
<dbReference type="Pfam" id="PF24877">
    <property type="entry name" value="ILV_EDD_C"/>
    <property type="match status" value="1"/>
</dbReference>
<feature type="active site" description="Proton acceptor" evidence="15">
    <location>
        <position position="474"/>
    </location>
</feature>
<evidence type="ECO:0000256" key="5">
    <source>
        <dbReference type="ARBA" id="ARBA00022723"/>
    </source>
</evidence>
<evidence type="ECO:0000313" key="19">
    <source>
        <dbReference type="Proteomes" id="UP000634805"/>
    </source>
</evidence>
<keyword evidence="6 15" id="KW-0460">Magnesium</keyword>
<evidence type="ECO:0000256" key="2">
    <source>
        <dbReference type="ARBA" id="ARBA00006486"/>
    </source>
</evidence>
<keyword evidence="10 15" id="KW-0100">Branched-chain amino acid biosynthesis</keyword>
<comment type="similarity">
    <text evidence="2 15">Belongs to the IlvD/Edd family.</text>
</comment>
<comment type="caution">
    <text evidence="18">The sequence shown here is derived from an EMBL/GenBank/DDBJ whole genome shotgun (WGS) entry which is preliminary data.</text>
</comment>
<comment type="subunit">
    <text evidence="15">Homodimer.</text>
</comment>
<evidence type="ECO:0000256" key="13">
    <source>
        <dbReference type="ARBA" id="ARBA00029437"/>
    </source>
</evidence>
<comment type="pathway">
    <text evidence="13 15">Amino-acid biosynthesis; L-isoleucine biosynthesis; L-isoleucine from 2-oxobutanoate: step 3/4.</text>
</comment>
<evidence type="ECO:0000256" key="12">
    <source>
        <dbReference type="ARBA" id="ARBA00029436"/>
    </source>
</evidence>
<keyword evidence="5 15" id="KW-0479">Metal-binding</keyword>
<comment type="pathway">
    <text evidence="12 15">Amino-acid biosynthesis; L-valine biosynthesis; L-valine from pyruvate: step 3/4.</text>
</comment>
<evidence type="ECO:0000256" key="3">
    <source>
        <dbReference type="ARBA" id="ARBA00022605"/>
    </source>
</evidence>
<dbReference type="SUPFAM" id="SSF143975">
    <property type="entry name" value="IlvD/EDD N-terminal domain-like"/>
    <property type="match status" value="1"/>
</dbReference>
<keyword evidence="4 15" id="KW-0001">2Fe-2S</keyword>
<dbReference type="Pfam" id="PF00920">
    <property type="entry name" value="ILVD_EDD_N"/>
    <property type="match status" value="1"/>
</dbReference>
<evidence type="ECO:0000259" key="16">
    <source>
        <dbReference type="Pfam" id="PF00920"/>
    </source>
</evidence>
<keyword evidence="9 15" id="KW-0456">Lyase</keyword>
<dbReference type="GO" id="GO:0005829">
    <property type="term" value="C:cytosol"/>
    <property type="evidence" value="ECO:0007669"/>
    <property type="project" value="TreeGrafter"/>
</dbReference>
<evidence type="ECO:0000256" key="7">
    <source>
        <dbReference type="ARBA" id="ARBA00023004"/>
    </source>
</evidence>
<reference evidence="18" key="1">
    <citation type="submission" date="2020-10" db="EMBL/GenBank/DDBJ databases">
        <authorList>
            <person name="Hahn C.J."/>
            <person name="Laso-Perez R."/>
            <person name="Vulcano F."/>
            <person name="Vaziourakis K.-M."/>
            <person name="Stokke R."/>
            <person name="Steen I.H."/>
            <person name="Teske A."/>
            <person name="Boetius A."/>
            <person name="Liebeke M."/>
            <person name="Amann R."/>
            <person name="Knittel K."/>
        </authorList>
    </citation>
    <scope>NUCLEOTIDE SEQUENCE</scope>
    <source>
        <strain evidence="18">Gfbio:e3339647-f889-4370-9287-4fb5cb688e4c:AG392D22_GoMArc1</strain>
    </source>
</reference>
<organism evidence="18 19">
    <name type="scientific">Candidatus Argoarchaeum ethanivorans</name>
    <dbReference type="NCBI Taxonomy" id="2608793"/>
    <lineage>
        <taxon>Archaea</taxon>
        <taxon>Methanobacteriati</taxon>
        <taxon>Methanobacteriota</taxon>
        <taxon>Stenosarchaea group</taxon>
        <taxon>Methanomicrobia</taxon>
        <taxon>Methanosarcinales</taxon>
        <taxon>Methanosarcinales incertae sedis</taxon>
        <taxon>GOM Arc I cluster</taxon>
        <taxon>Candidatus Argoarchaeum</taxon>
    </lineage>
</organism>
<feature type="binding site" evidence="15">
    <location>
        <position position="124"/>
    </location>
    <ligand>
        <name>Mg(2+)</name>
        <dbReference type="ChEBI" id="CHEBI:18420"/>
    </ligand>
</feature>